<organism evidence="2">
    <name type="scientific">Hydrogenobacter sp</name>
    <dbReference type="NCBI Taxonomy" id="2152829"/>
    <lineage>
        <taxon>Bacteria</taxon>
        <taxon>Pseudomonadati</taxon>
        <taxon>Aquificota</taxon>
        <taxon>Aquificia</taxon>
        <taxon>Aquificales</taxon>
        <taxon>Aquificaceae</taxon>
        <taxon>Hydrogenobacter</taxon>
    </lineage>
</organism>
<gene>
    <name evidence="2" type="ORF">ENO47_07350</name>
</gene>
<dbReference type="InterPro" id="IPR035439">
    <property type="entry name" value="UPF0145_dom_sf"/>
</dbReference>
<dbReference type="Gene3D" id="3.30.110.70">
    <property type="entry name" value="Hypothetical protein apc22750. Chain B"/>
    <property type="match status" value="1"/>
</dbReference>
<name>A0A7C2V441_9AQUI</name>
<keyword evidence="1" id="KW-0812">Transmembrane</keyword>
<feature type="transmembrane region" description="Helical" evidence="1">
    <location>
        <begin position="6"/>
        <end position="24"/>
    </location>
</feature>
<protein>
    <recommendedName>
        <fullName evidence="3">Heavy metal-binding domain-containing protein</fullName>
    </recommendedName>
</protein>
<dbReference type="AlphaFoldDB" id="A0A7C2V441"/>
<evidence type="ECO:0000256" key="1">
    <source>
        <dbReference type="SAM" id="Phobius"/>
    </source>
</evidence>
<keyword evidence="1" id="KW-1133">Transmembrane helix</keyword>
<comment type="caution">
    <text evidence="2">The sequence shown here is derived from an EMBL/GenBank/DDBJ whole genome shotgun (WGS) entry which is preliminary data.</text>
</comment>
<dbReference type="EMBL" id="DSFP01000065">
    <property type="protein sequence ID" value="HEW46460.1"/>
    <property type="molecule type" value="Genomic_DNA"/>
</dbReference>
<dbReference type="SUPFAM" id="SSF117782">
    <property type="entry name" value="YbjQ-like"/>
    <property type="match status" value="1"/>
</dbReference>
<reference evidence="2" key="1">
    <citation type="journal article" date="2020" name="mSystems">
        <title>Genome- and Community-Level Interaction Insights into Carbon Utilization and Element Cycling Functions of Hydrothermarchaeota in Hydrothermal Sediment.</title>
        <authorList>
            <person name="Zhou Z."/>
            <person name="Liu Y."/>
            <person name="Xu W."/>
            <person name="Pan J."/>
            <person name="Luo Z.H."/>
            <person name="Li M."/>
        </authorList>
    </citation>
    <scope>NUCLEOTIDE SEQUENCE [LARGE SCALE GENOMIC DNA]</scope>
    <source>
        <strain evidence="2">SpSt-132</strain>
    </source>
</reference>
<sequence length="147" mass="16460">MDAVFFYLFLFFLCVLIIFYLTIVKPKKREETARVKAEELDKQIQELSQRVLVVTSSTVPGKEIKRVIGAVTGVSKTEASTDAEFKLAEKEALLDIMQKAIELGANAIVDLKMTTGSYEKRVWIDIGSQKGYRMVSKVTYTGTAVIV</sequence>
<evidence type="ECO:0000313" key="2">
    <source>
        <dbReference type="EMBL" id="HEW46460.1"/>
    </source>
</evidence>
<keyword evidence="1" id="KW-0472">Membrane</keyword>
<accession>A0A7C2V441</accession>
<proteinExistence type="predicted"/>
<evidence type="ECO:0008006" key="3">
    <source>
        <dbReference type="Google" id="ProtNLM"/>
    </source>
</evidence>